<accession>A0A0L8H0G0</accession>
<name>A0A0L8H0G0_OCTBM</name>
<reference evidence="1" key="1">
    <citation type="submission" date="2015-07" db="EMBL/GenBank/DDBJ databases">
        <title>MeaNS - Measles Nucleotide Surveillance Program.</title>
        <authorList>
            <person name="Tran T."/>
            <person name="Druce J."/>
        </authorList>
    </citation>
    <scope>NUCLEOTIDE SEQUENCE</scope>
    <source>
        <strain evidence="1">UCB-OBI-ISO-001</strain>
        <tissue evidence="1">Gonad</tissue>
    </source>
</reference>
<proteinExistence type="predicted"/>
<dbReference type="AlphaFoldDB" id="A0A0L8H0G0"/>
<evidence type="ECO:0000313" key="1">
    <source>
        <dbReference type="EMBL" id="KOF82682.1"/>
    </source>
</evidence>
<gene>
    <name evidence="1" type="ORF">OCBIM_22024929mg</name>
</gene>
<organism evidence="1">
    <name type="scientific">Octopus bimaculoides</name>
    <name type="common">California two-spotted octopus</name>
    <dbReference type="NCBI Taxonomy" id="37653"/>
    <lineage>
        <taxon>Eukaryota</taxon>
        <taxon>Metazoa</taxon>
        <taxon>Spiralia</taxon>
        <taxon>Lophotrochozoa</taxon>
        <taxon>Mollusca</taxon>
        <taxon>Cephalopoda</taxon>
        <taxon>Coleoidea</taxon>
        <taxon>Octopodiformes</taxon>
        <taxon>Octopoda</taxon>
        <taxon>Incirrata</taxon>
        <taxon>Octopodidae</taxon>
        <taxon>Octopus</taxon>
    </lineage>
</organism>
<sequence length="64" mass="7264">MKLILPTPPSNLMRLSQSLNQIFLEYYPTSLMDHVNVSLIPGSVIFLQFPTKSIEGLSHYPDMV</sequence>
<dbReference type="EMBL" id="KQ419658">
    <property type="protein sequence ID" value="KOF82682.1"/>
    <property type="molecule type" value="Genomic_DNA"/>
</dbReference>
<protein>
    <submittedName>
        <fullName evidence="1">Uncharacterized protein</fullName>
    </submittedName>
</protein>